<comment type="subcellular location">
    <subcellularLocation>
        <location evidence="2">Cell membrane</location>
        <topology evidence="2">Multi-pass membrane protein</topology>
    </subcellularLocation>
</comment>
<dbReference type="Pfam" id="PF00672">
    <property type="entry name" value="HAMP"/>
    <property type="match status" value="1"/>
</dbReference>
<dbReference type="InterPro" id="IPR035965">
    <property type="entry name" value="PAS-like_dom_sf"/>
</dbReference>
<keyword evidence="4" id="KW-1003">Cell membrane</keyword>
<dbReference type="InterPro" id="IPR000014">
    <property type="entry name" value="PAS"/>
</dbReference>
<keyword evidence="5 11" id="KW-0597">Phosphoprotein</keyword>
<dbReference type="Pfam" id="PF13188">
    <property type="entry name" value="PAS_8"/>
    <property type="match status" value="1"/>
</dbReference>
<evidence type="ECO:0000256" key="6">
    <source>
        <dbReference type="ARBA" id="ARBA00022679"/>
    </source>
</evidence>
<dbReference type="Pfam" id="PF00512">
    <property type="entry name" value="HisKA"/>
    <property type="match status" value="1"/>
</dbReference>
<evidence type="ECO:0000256" key="9">
    <source>
        <dbReference type="ARBA" id="ARBA00022989"/>
    </source>
</evidence>
<dbReference type="AlphaFoldDB" id="A0A8J6Y0N6"/>
<dbReference type="GO" id="GO:0016020">
    <property type="term" value="C:membrane"/>
    <property type="evidence" value="ECO:0007669"/>
    <property type="project" value="UniProtKB-SubCell"/>
</dbReference>
<feature type="domain" description="Response regulatory" evidence="15">
    <location>
        <begin position="652"/>
        <end position="766"/>
    </location>
</feature>
<comment type="caution">
    <text evidence="17">The sequence shown here is derived from an EMBL/GenBank/DDBJ whole genome shotgun (WGS) entry which is preliminary data.</text>
</comment>
<feature type="domain" description="HAMP" evidence="16">
    <location>
        <begin position="199"/>
        <end position="251"/>
    </location>
</feature>
<evidence type="ECO:0000256" key="2">
    <source>
        <dbReference type="ARBA" id="ARBA00004651"/>
    </source>
</evidence>
<evidence type="ECO:0000313" key="18">
    <source>
        <dbReference type="Proteomes" id="UP000648239"/>
    </source>
</evidence>
<dbReference type="SUPFAM" id="SSF52172">
    <property type="entry name" value="CheY-like"/>
    <property type="match status" value="1"/>
</dbReference>
<evidence type="ECO:0000256" key="5">
    <source>
        <dbReference type="ARBA" id="ARBA00022553"/>
    </source>
</evidence>
<dbReference type="SMART" id="SM00448">
    <property type="entry name" value="REC"/>
    <property type="match status" value="1"/>
</dbReference>
<dbReference type="InterPro" id="IPR036097">
    <property type="entry name" value="HisK_dim/P_sf"/>
</dbReference>
<dbReference type="CDD" id="cd00075">
    <property type="entry name" value="HATPase"/>
    <property type="match status" value="1"/>
</dbReference>
<dbReference type="InterPro" id="IPR004358">
    <property type="entry name" value="Sig_transdc_His_kin-like_C"/>
</dbReference>
<dbReference type="PROSITE" id="PS50885">
    <property type="entry name" value="HAMP"/>
    <property type="match status" value="1"/>
</dbReference>
<comment type="catalytic activity">
    <reaction evidence="1">
        <text>ATP + protein L-histidine = ADP + protein N-phospho-L-histidine.</text>
        <dbReference type="EC" id="2.7.13.3"/>
    </reaction>
</comment>
<dbReference type="Gene3D" id="3.30.450.20">
    <property type="entry name" value="PAS domain"/>
    <property type="match status" value="1"/>
</dbReference>
<keyword evidence="10 13" id="KW-0472">Membrane</keyword>
<dbReference type="CDD" id="cd00082">
    <property type="entry name" value="HisKA"/>
    <property type="match status" value="1"/>
</dbReference>
<dbReference type="Pfam" id="PF00072">
    <property type="entry name" value="Response_reg"/>
    <property type="match status" value="1"/>
</dbReference>
<proteinExistence type="predicted"/>
<dbReference type="PROSITE" id="PS50110">
    <property type="entry name" value="RESPONSE_REGULATORY"/>
    <property type="match status" value="1"/>
</dbReference>
<feature type="coiled-coil region" evidence="12">
    <location>
        <begin position="253"/>
        <end position="284"/>
    </location>
</feature>
<dbReference type="InterPro" id="IPR003594">
    <property type="entry name" value="HATPase_dom"/>
</dbReference>
<keyword evidence="9 13" id="KW-1133">Transmembrane helix</keyword>
<evidence type="ECO:0000259" key="16">
    <source>
        <dbReference type="PROSITE" id="PS50885"/>
    </source>
</evidence>
<evidence type="ECO:0000256" key="13">
    <source>
        <dbReference type="SAM" id="Phobius"/>
    </source>
</evidence>
<dbReference type="Pfam" id="PF17203">
    <property type="entry name" value="sCache_3_2"/>
    <property type="match status" value="1"/>
</dbReference>
<evidence type="ECO:0000256" key="3">
    <source>
        <dbReference type="ARBA" id="ARBA00012438"/>
    </source>
</evidence>
<dbReference type="GO" id="GO:0000155">
    <property type="term" value="F:phosphorelay sensor kinase activity"/>
    <property type="evidence" value="ECO:0007669"/>
    <property type="project" value="InterPro"/>
</dbReference>
<evidence type="ECO:0000256" key="10">
    <source>
        <dbReference type="ARBA" id="ARBA00023136"/>
    </source>
</evidence>
<organism evidence="17 18">
    <name type="scientific">Candidatus Polarisedimenticola svalbardensis</name>
    <dbReference type="NCBI Taxonomy" id="2886004"/>
    <lineage>
        <taxon>Bacteria</taxon>
        <taxon>Pseudomonadati</taxon>
        <taxon>Acidobacteriota</taxon>
        <taxon>Candidatus Polarisedimenticolia</taxon>
        <taxon>Candidatus Polarisedimenticolales</taxon>
        <taxon>Candidatus Polarisedimenticolaceae</taxon>
        <taxon>Candidatus Polarisedimenticola</taxon>
    </lineage>
</organism>
<feature type="domain" description="Histidine kinase" evidence="14">
    <location>
        <begin position="418"/>
        <end position="631"/>
    </location>
</feature>
<dbReference type="PANTHER" id="PTHR43065:SF42">
    <property type="entry name" value="TWO-COMPONENT SENSOR PPRA"/>
    <property type="match status" value="1"/>
</dbReference>
<dbReference type="InterPro" id="IPR003661">
    <property type="entry name" value="HisK_dim/P_dom"/>
</dbReference>
<keyword evidence="8" id="KW-0418">Kinase</keyword>
<reference evidence="17 18" key="1">
    <citation type="submission" date="2020-08" db="EMBL/GenBank/DDBJ databases">
        <title>Acidobacteriota in marine sediments use diverse sulfur dissimilation pathways.</title>
        <authorList>
            <person name="Wasmund K."/>
        </authorList>
    </citation>
    <scope>NUCLEOTIDE SEQUENCE [LARGE SCALE GENOMIC DNA]</scope>
    <source>
        <strain evidence="17">MAG AM4</strain>
    </source>
</reference>
<dbReference type="SMART" id="SM00387">
    <property type="entry name" value="HATPase_c"/>
    <property type="match status" value="1"/>
</dbReference>
<dbReference type="SUPFAM" id="SSF158472">
    <property type="entry name" value="HAMP domain-like"/>
    <property type="match status" value="1"/>
</dbReference>
<dbReference type="NCBIfam" id="TIGR00229">
    <property type="entry name" value="sensory_box"/>
    <property type="match status" value="1"/>
</dbReference>
<evidence type="ECO:0000259" key="14">
    <source>
        <dbReference type="PROSITE" id="PS50109"/>
    </source>
</evidence>
<dbReference type="SMART" id="SM00304">
    <property type="entry name" value="HAMP"/>
    <property type="match status" value="1"/>
</dbReference>
<feature type="modified residue" description="4-aspartylphosphate" evidence="11">
    <location>
        <position position="701"/>
    </location>
</feature>
<dbReference type="Pfam" id="PF02518">
    <property type="entry name" value="HATPase_c"/>
    <property type="match status" value="1"/>
</dbReference>
<dbReference type="InterPro" id="IPR011006">
    <property type="entry name" value="CheY-like_superfamily"/>
</dbReference>
<dbReference type="Gene3D" id="3.30.565.10">
    <property type="entry name" value="Histidine kinase-like ATPase, C-terminal domain"/>
    <property type="match status" value="1"/>
</dbReference>
<keyword evidence="12" id="KW-0175">Coiled coil</keyword>
<dbReference type="InterPro" id="IPR003660">
    <property type="entry name" value="HAMP_dom"/>
</dbReference>
<evidence type="ECO:0000256" key="8">
    <source>
        <dbReference type="ARBA" id="ARBA00022777"/>
    </source>
</evidence>
<dbReference type="InterPro" id="IPR001789">
    <property type="entry name" value="Sig_transdc_resp-reg_receiver"/>
</dbReference>
<keyword evidence="7 13" id="KW-0812">Transmembrane</keyword>
<dbReference type="PANTHER" id="PTHR43065">
    <property type="entry name" value="SENSOR HISTIDINE KINASE"/>
    <property type="match status" value="1"/>
</dbReference>
<protein>
    <recommendedName>
        <fullName evidence="3">histidine kinase</fullName>
        <ecNumber evidence="3">2.7.13.3</ecNumber>
    </recommendedName>
</protein>
<dbReference type="CDD" id="cd06225">
    <property type="entry name" value="HAMP"/>
    <property type="match status" value="1"/>
</dbReference>
<dbReference type="PROSITE" id="PS50109">
    <property type="entry name" value="HIS_KIN"/>
    <property type="match status" value="1"/>
</dbReference>
<dbReference type="Proteomes" id="UP000648239">
    <property type="component" value="Unassembled WGS sequence"/>
</dbReference>
<dbReference type="Gene3D" id="3.40.50.2300">
    <property type="match status" value="1"/>
</dbReference>
<dbReference type="Gene3D" id="1.10.287.130">
    <property type="match status" value="1"/>
</dbReference>
<dbReference type="InterPro" id="IPR033463">
    <property type="entry name" value="sCache_3"/>
</dbReference>
<dbReference type="SMART" id="SM00388">
    <property type="entry name" value="HisKA"/>
    <property type="match status" value="1"/>
</dbReference>
<dbReference type="Gene3D" id="6.10.340.10">
    <property type="match status" value="1"/>
</dbReference>
<accession>A0A8J6Y0N6</accession>
<keyword evidence="6" id="KW-0808">Transferase</keyword>
<gene>
    <name evidence="17" type="ORF">IFK94_03000</name>
</gene>
<evidence type="ECO:0000256" key="7">
    <source>
        <dbReference type="ARBA" id="ARBA00022692"/>
    </source>
</evidence>
<evidence type="ECO:0000256" key="4">
    <source>
        <dbReference type="ARBA" id="ARBA00022475"/>
    </source>
</evidence>
<dbReference type="SUPFAM" id="SSF47384">
    <property type="entry name" value="Homodimeric domain of signal transducing histidine kinase"/>
    <property type="match status" value="1"/>
</dbReference>
<dbReference type="InterPro" id="IPR036890">
    <property type="entry name" value="HATPase_C_sf"/>
</dbReference>
<dbReference type="SUPFAM" id="SSF55785">
    <property type="entry name" value="PYP-like sensor domain (PAS domain)"/>
    <property type="match status" value="1"/>
</dbReference>
<evidence type="ECO:0000313" key="17">
    <source>
        <dbReference type="EMBL" id="MBD3867069.1"/>
    </source>
</evidence>
<sequence length="775" mass="84400">MIRELYRRSTLERSFIFSIGLIMSVMLVVIVLLVQQMVAATLRQGLEERGKSVARSIGAVATPSLLAYNHVALQMAAENAAEGLDLAYVAIHTKEGDLAGFAGLDSEGTVRADLQSGGIAGTVASRDLEIRAHDGSFVPVMEVAVPVWVDGVTESWGMVRVGMSRKPVARHLWRLTAGLVLSGLLFSVLAIFFGRWVARAITAPLRRLVEGTEALAEGKYDYRVPVSGSNELAQMAAAFNSMMDRTQSKAEESREFQEALESLNATLEDQVRERTRALEESEEQYKTLVDSSPDSILIIQGGKVRFVNQAFIGAFGVSARRALQPDFKLESLFEPESARVASERLRAWEEGHSTGPCELVGRNSNGAVLHLELRGSRIEYLGAPAAECVVIDNTVAKSLREQLVDTERLRALGELSGGVAHDFNNLLGAILGRAQLLRRENLDESVDLSLSVIEKAAVDGRETVRRIQEFSRTRQERNFNRLELPEIIRDAVEITRTRWKTESERRNINVRLDLSLPGTAAILGKDSELREVFTNLILNALDAMPDGGVLRIRCVQDDGLVIAEVTDSGVGMAEETRRHLFDPFFTTKGQGGTGLGLSMVYGIVTRHGGRIDVTSDIGKGTTFFIEFPVAAMLADLPAESVQSDDGEVPPSRILVIDDEQDIAEILRDVLTAEGHSVEMAGGGQEGLEKVAGTPFDLVFTDLGMPDVSGWEVASTIRENHPDLPVVLVTGWGATLTEEEIAENCIAAVVNKPFDIDSLVNVTTSILGRASSDDPL</sequence>
<evidence type="ECO:0000256" key="11">
    <source>
        <dbReference type="PROSITE-ProRule" id="PRU00169"/>
    </source>
</evidence>
<name>A0A8J6Y0N6_9BACT</name>
<dbReference type="EMBL" id="JACXWD010000005">
    <property type="protein sequence ID" value="MBD3867069.1"/>
    <property type="molecule type" value="Genomic_DNA"/>
</dbReference>
<evidence type="ECO:0000256" key="12">
    <source>
        <dbReference type="SAM" id="Coils"/>
    </source>
</evidence>
<feature type="transmembrane region" description="Helical" evidence="13">
    <location>
        <begin position="172"/>
        <end position="198"/>
    </location>
</feature>
<dbReference type="PRINTS" id="PR00344">
    <property type="entry name" value="BCTRLSENSOR"/>
</dbReference>
<dbReference type="InterPro" id="IPR005467">
    <property type="entry name" value="His_kinase_dom"/>
</dbReference>
<dbReference type="SUPFAM" id="SSF55874">
    <property type="entry name" value="ATPase domain of HSP90 chaperone/DNA topoisomerase II/histidine kinase"/>
    <property type="match status" value="1"/>
</dbReference>
<evidence type="ECO:0000259" key="15">
    <source>
        <dbReference type="PROSITE" id="PS50110"/>
    </source>
</evidence>
<dbReference type="EC" id="2.7.13.3" evidence="3"/>
<evidence type="ECO:0000256" key="1">
    <source>
        <dbReference type="ARBA" id="ARBA00000085"/>
    </source>
</evidence>
<feature type="transmembrane region" description="Helical" evidence="13">
    <location>
        <begin position="15"/>
        <end position="34"/>
    </location>
</feature>